<dbReference type="Gene3D" id="1.10.30.10">
    <property type="entry name" value="High mobility group box domain"/>
    <property type="match status" value="1"/>
</dbReference>
<evidence type="ECO:0000313" key="4">
    <source>
        <dbReference type="Proteomes" id="UP000789706"/>
    </source>
</evidence>
<feature type="DNA-binding region" description="HMG box" evidence="1">
    <location>
        <begin position="38"/>
        <end position="104"/>
    </location>
</feature>
<dbReference type="GO" id="GO:0003677">
    <property type="term" value="F:DNA binding"/>
    <property type="evidence" value="ECO:0007669"/>
    <property type="project" value="UniProtKB-UniRule"/>
</dbReference>
<accession>A0A9N8ZCT2</accession>
<keyword evidence="1" id="KW-0539">Nucleus</keyword>
<dbReference type="SUPFAM" id="SSF47095">
    <property type="entry name" value="HMG-box"/>
    <property type="match status" value="1"/>
</dbReference>
<keyword evidence="4" id="KW-1185">Reference proteome</keyword>
<dbReference type="InterPro" id="IPR009071">
    <property type="entry name" value="HMG_box_dom"/>
</dbReference>
<comment type="caution">
    <text evidence="3">The sequence shown here is derived from an EMBL/GenBank/DDBJ whole genome shotgun (WGS) entry which is preliminary data.</text>
</comment>
<protein>
    <submittedName>
        <fullName evidence="3">317_t:CDS:1</fullName>
    </submittedName>
</protein>
<evidence type="ECO:0000256" key="1">
    <source>
        <dbReference type="PROSITE-ProRule" id="PRU00267"/>
    </source>
</evidence>
<gene>
    <name evidence="3" type="ORF">DEBURN_LOCUS4132</name>
</gene>
<dbReference type="Pfam" id="PF00505">
    <property type="entry name" value="HMG_box"/>
    <property type="match status" value="1"/>
</dbReference>
<dbReference type="GO" id="GO:0005634">
    <property type="term" value="C:nucleus"/>
    <property type="evidence" value="ECO:0007669"/>
    <property type="project" value="UniProtKB-UniRule"/>
</dbReference>
<keyword evidence="1" id="KW-0238">DNA-binding</keyword>
<dbReference type="Proteomes" id="UP000789706">
    <property type="component" value="Unassembled WGS sequence"/>
</dbReference>
<feature type="domain" description="HMG box" evidence="2">
    <location>
        <begin position="38"/>
        <end position="104"/>
    </location>
</feature>
<dbReference type="InterPro" id="IPR036910">
    <property type="entry name" value="HMG_box_dom_sf"/>
</dbReference>
<dbReference type="OrthoDB" id="2314119at2759"/>
<evidence type="ECO:0000259" key="2">
    <source>
        <dbReference type="PROSITE" id="PS50118"/>
    </source>
</evidence>
<dbReference type="EMBL" id="CAJVPK010000293">
    <property type="protein sequence ID" value="CAG8490225.1"/>
    <property type="molecule type" value="Genomic_DNA"/>
</dbReference>
<dbReference type="SMART" id="SM00398">
    <property type="entry name" value="HMG"/>
    <property type="match status" value="1"/>
</dbReference>
<name>A0A9N8ZCT2_9GLOM</name>
<reference evidence="3" key="1">
    <citation type="submission" date="2021-06" db="EMBL/GenBank/DDBJ databases">
        <authorList>
            <person name="Kallberg Y."/>
            <person name="Tangrot J."/>
            <person name="Rosling A."/>
        </authorList>
    </citation>
    <scope>NUCLEOTIDE SEQUENCE</scope>
    <source>
        <strain evidence="3">AZ414A</strain>
    </source>
</reference>
<dbReference type="PROSITE" id="PS50118">
    <property type="entry name" value="HMG_BOX_2"/>
    <property type="match status" value="1"/>
</dbReference>
<dbReference type="AlphaFoldDB" id="A0A9N8ZCT2"/>
<proteinExistence type="predicted"/>
<organism evidence="3 4">
    <name type="scientific">Diversispora eburnea</name>
    <dbReference type="NCBI Taxonomy" id="1213867"/>
    <lineage>
        <taxon>Eukaryota</taxon>
        <taxon>Fungi</taxon>
        <taxon>Fungi incertae sedis</taxon>
        <taxon>Mucoromycota</taxon>
        <taxon>Glomeromycotina</taxon>
        <taxon>Glomeromycetes</taxon>
        <taxon>Diversisporales</taxon>
        <taxon>Diversisporaceae</taxon>
        <taxon>Diversispora</taxon>
    </lineage>
</organism>
<evidence type="ECO:0000313" key="3">
    <source>
        <dbReference type="EMBL" id="CAG8490225.1"/>
    </source>
</evidence>
<sequence length="208" mass="24299">MSLINYQSTIYSIKVPFPPSITVDEIVQLHLKNGIKSVNQTMNAFMIYRKEYNRIVAKFNLALKEVSKISSISWQNEPQNIKDYYKQLAKNVKRRFEEIVPSLYITCINHPILPFRPINLPLSFRNIDQKFLNAYPSFPNSTLLNINQDSNPSFLNADLFKYMTMDDDELINYLPEGVGLTYKALVQSLPPQWLNYVVVYIPTLKYFE</sequence>